<comment type="function">
    <text evidence="2">Hydrolase that can remove 'Lys-48'-linked conjugated ubiquitin from proteins.</text>
</comment>
<sequence length="423" mass="47734">MADTFTTEGGVPIPTELATDLRTVCFGSAAAPPTRPEWTKTSFIFGTPNEGNPYGLRCPRNACRGLIAVVQGFLVKNFLFDRRARSSLSTPEESTKNGKEAISKLTSSAFTPKTNRCIDFGMSEILKQIAEKEPIMVVLPGEEIFVAHSVTFFHDSITEKLYVFQMQRPDDVQFFLQRHISHFSNLIHTLYVLPVYRRRRPRMYVVAIQCCPDKDHIKTDLDNSLQYLTGTFEEGSLNVVTLLLTGRATPHLHNGVIHVGDEDNYALPQYGILNRCSVGLLIYENEKRVDQQKQPGSRLKTPNLPIWISSCMGYFGVLFNTNGDLLRNYHAESRFELYYYSLSGTQVSMTIDNSTYHDQAAGMLLRAPSGSEGFSTSRRNSDVDDKDESNSSPLQKLVHTKWQESVVKFHDDPQVMSTLFCPF</sequence>
<dbReference type="EMBL" id="CAQQ02002879">
    <property type="status" value="NOT_ANNOTATED_CDS"/>
    <property type="molecule type" value="Genomic_DNA"/>
</dbReference>
<dbReference type="EMBL" id="CAQQ02002880">
    <property type="status" value="NOT_ANNOTATED_CDS"/>
    <property type="molecule type" value="Genomic_DNA"/>
</dbReference>
<dbReference type="Proteomes" id="UP000015102">
    <property type="component" value="Unassembled WGS sequence"/>
</dbReference>
<keyword evidence="2" id="KW-0833">Ubl conjugation pathway</keyword>
<evidence type="ECO:0000313" key="6">
    <source>
        <dbReference type="Proteomes" id="UP000015102"/>
    </source>
</evidence>
<reference evidence="6" key="1">
    <citation type="submission" date="2013-02" db="EMBL/GenBank/DDBJ databases">
        <authorList>
            <person name="Hughes D."/>
        </authorList>
    </citation>
    <scope>NUCLEOTIDE SEQUENCE</scope>
    <source>
        <strain>Durham</strain>
        <strain evidence="6">NC isolate 2 -- Noor lab</strain>
    </source>
</reference>
<accession>T1GE37</accession>
<evidence type="ECO:0000313" key="5">
    <source>
        <dbReference type="EnsemblMetazoa" id="MESCA001595-PA"/>
    </source>
</evidence>
<dbReference type="GO" id="GO:1990380">
    <property type="term" value="F:K48-linked deubiquitinase activity"/>
    <property type="evidence" value="ECO:0007669"/>
    <property type="project" value="UniProtKB-UniRule"/>
</dbReference>
<dbReference type="GO" id="GO:0004843">
    <property type="term" value="F:cysteine-type deubiquitinase activity"/>
    <property type="evidence" value="ECO:0007669"/>
    <property type="project" value="UniProtKB-UniRule"/>
</dbReference>
<proteinExistence type="inferred from homology"/>
<dbReference type="PANTHER" id="PTHR12473">
    <property type="entry name" value="UBIQUITIN CARBOXYL-TERMINAL HYDROLASE MINDY-4-RELATED"/>
    <property type="match status" value="1"/>
</dbReference>
<dbReference type="OMA" id="PVEHCLR"/>
<dbReference type="Pfam" id="PF13898">
    <property type="entry name" value="MINDY-3_4_CD"/>
    <property type="match status" value="1"/>
</dbReference>
<keyword evidence="2" id="KW-0788">Thiol protease</keyword>
<dbReference type="EC" id="3.4.19.12" evidence="2"/>
<evidence type="ECO:0000256" key="1">
    <source>
        <dbReference type="ARBA" id="ARBA00011074"/>
    </source>
</evidence>
<dbReference type="EnsemblMetazoa" id="MESCA001595-RA">
    <property type="protein sequence ID" value="MESCA001595-PA"/>
    <property type="gene ID" value="MESCA001595"/>
</dbReference>
<keyword evidence="6" id="KW-1185">Reference proteome</keyword>
<keyword evidence="2" id="KW-0378">Hydrolase</keyword>
<protein>
    <recommendedName>
        <fullName evidence="2">Ubiquitin carboxyl-terminal hydrolase MINDY</fullName>
        <ecNumber evidence="2">3.4.19.12</ecNumber>
    </recommendedName>
</protein>
<comment type="catalytic activity">
    <reaction evidence="2">
        <text>Thiol-dependent hydrolysis of ester, thioester, amide, peptide and isopeptide bonds formed by the C-terminal Gly of ubiquitin (a 76-residue protein attached to proteins as an intracellular targeting signal).</text>
        <dbReference type="EC" id="3.4.19.12"/>
    </reaction>
</comment>
<comment type="similarity">
    <text evidence="1 2">Belongs to the MINDY deubiquitinase family. FAM188 subfamily.</text>
</comment>
<dbReference type="SMART" id="SM01174">
    <property type="entry name" value="DUF4205"/>
    <property type="match status" value="1"/>
</dbReference>
<dbReference type="GO" id="GO:0006508">
    <property type="term" value="P:proteolysis"/>
    <property type="evidence" value="ECO:0007669"/>
    <property type="project" value="UniProtKB-KW"/>
</dbReference>
<dbReference type="HOGENOM" id="CLU_011769_0_1_1"/>
<dbReference type="STRING" id="36166.T1GE37"/>
<evidence type="ECO:0000256" key="2">
    <source>
        <dbReference type="RuleBase" id="RU367088"/>
    </source>
</evidence>
<dbReference type="AlphaFoldDB" id="T1GE37"/>
<keyword evidence="2" id="KW-0645">Protease</keyword>
<dbReference type="InterPro" id="IPR039785">
    <property type="entry name" value="MINY3/4"/>
</dbReference>
<dbReference type="InterPro" id="IPR025257">
    <property type="entry name" value="MINDY-3/4_CD"/>
</dbReference>
<dbReference type="GO" id="GO:0071108">
    <property type="term" value="P:protein K48-linked deubiquitination"/>
    <property type="evidence" value="ECO:0007669"/>
    <property type="project" value="InterPro"/>
</dbReference>
<dbReference type="EMBL" id="CAQQ02002878">
    <property type="status" value="NOT_ANNOTATED_CDS"/>
    <property type="molecule type" value="Genomic_DNA"/>
</dbReference>
<reference evidence="5" key="2">
    <citation type="submission" date="2015-06" db="UniProtKB">
        <authorList>
            <consortium name="EnsemblMetazoa"/>
        </authorList>
    </citation>
    <scope>IDENTIFICATION</scope>
</reference>
<feature type="domain" description="Deubiquitinating enzyme MINDY-3/4 conserved" evidence="4">
    <location>
        <begin position="22"/>
        <end position="411"/>
    </location>
</feature>
<organism evidence="5 6">
    <name type="scientific">Megaselia scalaris</name>
    <name type="common">Humpbacked fly</name>
    <name type="synonym">Phora scalaris</name>
    <dbReference type="NCBI Taxonomy" id="36166"/>
    <lineage>
        <taxon>Eukaryota</taxon>
        <taxon>Metazoa</taxon>
        <taxon>Ecdysozoa</taxon>
        <taxon>Arthropoda</taxon>
        <taxon>Hexapoda</taxon>
        <taxon>Insecta</taxon>
        <taxon>Pterygota</taxon>
        <taxon>Neoptera</taxon>
        <taxon>Endopterygota</taxon>
        <taxon>Diptera</taxon>
        <taxon>Brachycera</taxon>
        <taxon>Muscomorpha</taxon>
        <taxon>Platypezoidea</taxon>
        <taxon>Phoridae</taxon>
        <taxon>Megaseliini</taxon>
        <taxon>Megaselia</taxon>
    </lineage>
</organism>
<dbReference type="PANTHER" id="PTHR12473:SF8">
    <property type="entry name" value="UBIQUITIN CARBOXYL-TERMINAL HYDROLASE MINDY-4-RELATED"/>
    <property type="match status" value="1"/>
</dbReference>
<evidence type="ECO:0000256" key="3">
    <source>
        <dbReference type="SAM" id="MobiDB-lite"/>
    </source>
</evidence>
<dbReference type="EMBL" id="CAQQ02002881">
    <property type="status" value="NOT_ANNOTATED_CDS"/>
    <property type="molecule type" value="Genomic_DNA"/>
</dbReference>
<feature type="region of interest" description="Disordered" evidence="3">
    <location>
        <begin position="367"/>
        <end position="394"/>
    </location>
</feature>
<name>T1GE37_MEGSC</name>
<evidence type="ECO:0000259" key="4">
    <source>
        <dbReference type="SMART" id="SM01174"/>
    </source>
</evidence>